<evidence type="ECO:0000313" key="10">
    <source>
        <dbReference type="EMBL" id="KAJ2808737.1"/>
    </source>
</evidence>
<evidence type="ECO:0000256" key="1">
    <source>
        <dbReference type="ARBA" id="ARBA00004123"/>
    </source>
</evidence>
<evidence type="ECO:0000256" key="2">
    <source>
        <dbReference type="ARBA" id="ARBA00010289"/>
    </source>
</evidence>
<keyword evidence="5" id="KW-0804">Transcription</keyword>
<protein>
    <recommendedName>
        <fullName evidence="3">Mediator of RNA polymerase II transcription subunit 12</fullName>
    </recommendedName>
    <alternativeName>
        <fullName evidence="7">Mediator complex subunit 12</fullName>
    </alternativeName>
</protein>
<comment type="caution">
    <text evidence="10">The sequence shown here is derived from an EMBL/GenBank/DDBJ whole genome shotgun (WGS) entry which is preliminary data.</text>
</comment>
<evidence type="ECO:0000256" key="5">
    <source>
        <dbReference type="ARBA" id="ARBA00023163"/>
    </source>
</evidence>
<evidence type="ECO:0000256" key="4">
    <source>
        <dbReference type="ARBA" id="ARBA00023015"/>
    </source>
</evidence>
<dbReference type="PANTHER" id="PTHR46567">
    <property type="entry name" value="MEDIATOR OF RNA POLYMERASE II TRANSCRIPTION SUBUNIT 12"/>
    <property type="match status" value="1"/>
</dbReference>
<organism evidence="10 11">
    <name type="scientific">Coemansia guatemalensis</name>
    <dbReference type="NCBI Taxonomy" id="2761395"/>
    <lineage>
        <taxon>Eukaryota</taxon>
        <taxon>Fungi</taxon>
        <taxon>Fungi incertae sedis</taxon>
        <taxon>Zoopagomycota</taxon>
        <taxon>Kickxellomycotina</taxon>
        <taxon>Kickxellomycetes</taxon>
        <taxon>Kickxellales</taxon>
        <taxon>Kickxellaceae</taxon>
        <taxon>Coemansia</taxon>
    </lineage>
</organism>
<feature type="domain" description="Mediator complex subunit Med12" evidence="9">
    <location>
        <begin position="112"/>
        <end position="171"/>
    </location>
</feature>
<keyword evidence="6" id="KW-0539">Nucleus</keyword>
<evidence type="ECO:0000256" key="6">
    <source>
        <dbReference type="ARBA" id="ARBA00023242"/>
    </source>
</evidence>
<dbReference type="GO" id="GO:0006357">
    <property type="term" value="P:regulation of transcription by RNA polymerase II"/>
    <property type="evidence" value="ECO:0007669"/>
    <property type="project" value="InterPro"/>
</dbReference>
<dbReference type="EMBL" id="JANBUO010000027">
    <property type="protein sequence ID" value="KAJ2808737.1"/>
    <property type="molecule type" value="Genomic_DNA"/>
</dbReference>
<dbReference type="InterPro" id="IPR019035">
    <property type="entry name" value="Mediator_Med12"/>
</dbReference>
<dbReference type="Proteomes" id="UP001140094">
    <property type="component" value="Unassembled WGS sequence"/>
</dbReference>
<keyword evidence="4" id="KW-0805">Transcription regulation</keyword>
<comment type="subcellular location">
    <subcellularLocation>
        <location evidence="1">Nucleus</location>
    </subcellularLocation>
</comment>
<evidence type="ECO:0000259" key="9">
    <source>
        <dbReference type="SMART" id="SM01281"/>
    </source>
</evidence>
<evidence type="ECO:0000256" key="3">
    <source>
        <dbReference type="ARBA" id="ARBA00019622"/>
    </source>
</evidence>
<dbReference type="GO" id="GO:0016592">
    <property type="term" value="C:mediator complex"/>
    <property type="evidence" value="ECO:0007669"/>
    <property type="project" value="InterPro"/>
</dbReference>
<accession>A0A9W8LWE1</accession>
<evidence type="ECO:0000256" key="8">
    <source>
        <dbReference type="SAM" id="MobiDB-lite"/>
    </source>
</evidence>
<dbReference type="Pfam" id="PF09497">
    <property type="entry name" value="Med12"/>
    <property type="match status" value="1"/>
</dbReference>
<dbReference type="GO" id="GO:0003712">
    <property type="term" value="F:transcription coregulator activity"/>
    <property type="evidence" value="ECO:0007669"/>
    <property type="project" value="InterPro"/>
</dbReference>
<keyword evidence="11" id="KW-1185">Reference proteome</keyword>
<proteinExistence type="inferred from homology"/>
<sequence length="1703" mass="178647">MSSRQTRTERAAGLRKYTAQAPASAGLLHSTTDLGHADFQAGRHAALAGQLNERTIRYGLVDTMRVADEHSSAQTVISARLSDTRALQGLQAIAAAAAQRQLGRTQKFAAAGVRRSGRAEATAEAWLAALANPHVPLSSMAAAPSTLRGDRLLEGLTTLEVTESRALWAVRATGPHDAWTRQFTQFAEQALTAAMAEDDAAAVRRWAFCGRLLHAQYAAGLVDQRHVVSWLVGLVRQSAGTCMAALPLVREYVAEISRSRTPLRKLVAALVQRIEQSTGHAALDVLRRDARALLAALLARAADAFVEPTAWEATQRALGDDAGITQLVAHVAARNGRFGGSSGAATDSGVRAALQALGPGADVDAAFAAIGGTAASVRAVCTWAVGGGGGAFQWRQLAAARLARLALDGGTDVQAAVVRLLDMHTLPSGASGVRRVCALLERLRDAGAFSVTAYLQLLTARGDLARAADARSRRHAAYACGVAASVEERVLRRVLLSDSGAAQPGDESEEAALRAALAAMLPFVTAYTCAAPLRARARGLAAAAGEAQWWLGSRGDALDAAAMPSPAQLACTALAAESATRPCTDEWLAPLADHPADARVLGGDLPSTLRRRLRYGTRATVDAALQHVLAAAFAFVVGDVAVGADNWRVIVQPGAALLNRRQAAAVARALSCAGAAAALLDFLLWLLRHTRDAGVAALAHCALRGGTYTWRLLGRLHDACGAAERACAERGFDFEALRTARCWALHGAEAWSERLADDYARHVASARAPLLQPGHAPQPSAAVELRALAVQLVRARERAAPSDADEWAVAQCFRRLARGAAAGVAATPDARARAQTVFVRLTMDAAQAALQPALGLAPLHAAERVRDEAHLRMYVELCARLVRWFAHDTGLLDDAALLSSVVLDAQAVAMRNASAPAEPALLAAHVWTAQLLAAGCLRLADLLPWLVARCRETPLDAVPQHALVAGIVRALGWAQHEPTEEDVDSAGVDSVEEGPAVPSATPDGRLLCEALETEAAWAEALAENPRCSAQAVDVVLAAAAAAGNMRAGGAAQSAGLLLAAALELAQSPWVQAALDRLPGEGTELRTALDVYHSSVEGVLRDGHLALPTKRAVLRALLTLSEGVDPEADGFSAMTTPEVAHRLHRCLQRFWCGPAALELSAPAVSRLAAVLNALLLFASEALRESEASTDAFAVAAGATASELADATAVAPAATSSVDVPAATPGGVQFVTNASAHLAACVLAVVCSAPPADCGDEDPRHVARRRCDALAAALSSLSADVLLLVVERLVHSLLRLDPAYFHAAAETAAAGSGTSSSAHVDSRVATVVAASAANTNVDLLIANDAEDADGLSLPSSGALVVLSSLVQRLVAALASAAEASQKPSESLVLSVRDYAAAVLGQLQAIALRINPLVATRLALTAATEENATPADPLPVTDVLRLRLAILWRLQAVRPLWRLLRAHPDEFGASEWLLTLIALGMASVCQDQNPNHIRGTSSGGLLQLLLDFAAVINEGLTAPMRKHTLAQLRLVSPMLHSMVRDRECAEVLSRLFPFEVSTALTCDLVVGSGEASTLESSLLSPWAWVEGLEFAPLAALPATMPPAGLEGMTPFTLRGVLEHEMASTGERAEEGYVANVGLNSSSSSARVGSFRRLQYLENPYFPMLPAMLFPLADTPISWNVFGAKRRRLDAESRLVWRSQCEATFAP</sequence>
<evidence type="ECO:0000313" key="11">
    <source>
        <dbReference type="Proteomes" id="UP001140094"/>
    </source>
</evidence>
<dbReference type="OrthoDB" id="20828at2759"/>
<feature type="region of interest" description="Disordered" evidence="8">
    <location>
        <begin position="978"/>
        <end position="1003"/>
    </location>
</feature>
<dbReference type="PANTHER" id="PTHR46567:SF1">
    <property type="entry name" value="MEDIATOR OF RNA POLYMERASE II TRANSCRIPTION SUBUNIT 12"/>
    <property type="match status" value="1"/>
</dbReference>
<comment type="similarity">
    <text evidence="2">Belongs to the Mediator complex subunit 12 family.</text>
</comment>
<dbReference type="SMART" id="SM01281">
    <property type="entry name" value="Med12"/>
    <property type="match status" value="1"/>
</dbReference>
<name>A0A9W8LWE1_9FUNG</name>
<gene>
    <name evidence="10" type="primary">SRB8</name>
    <name evidence="10" type="ORF">H4R20_000682</name>
</gene>
<evidence type="ECO:0000256" key="7">
    <source>
        <dbReference type="ARBA" id="ARBA00032010"/>
    </source>
</evidence>
<reference evidence="10" key="1">
    <citation type="submission" date="2022-07" db="EMBL/GenBank/DDBJ databases">
        <title>Phylogenomic reconstructions and comparative analyses of Kickxellomycotina fungi.</title>
        <authorList>
            <person name="Reynolds N.K."/>
            <person name="Stajich J.E."/>
            <person name="Barry K."/>
            <person name="Grigoriev I.V."/>
            <person name="Crous P."/>
            <person name="Smith M.E."/>
        </authorList>
    </citation>
    <scope>NUCLEOTIDE SEQUENCE</scope>
    <source>
        <strain evidence="10">NRRL 1565</strain>
    </source>
</reference>